<dbReference type="GeneID" id="34683817"/>
<protein>
    <submittedName>
        <fullName evidence="5">LALA0S01e10638g1_1</fullName>
    </submittedName>
</protein>
<dbReference type="EMBL" id="LN736360">
    <property type="protein sequence ID" value="CEP60427.1"/>
    <property type="molecule type" value="Genomic_DNA"/>
</dbReference>
<dbReference type="STRING" id="1245769.A0A0C7N1L0"/>
<dbReference type="GO" id="GO:0045002">
    <property type="term" value="P:double-strand break repair via single-strand annealing"/>
    <property type="evidence" value="ECO:0007669"/>
    <property type="project" value="EnsemblFungi"/>
</dbReference>
<dbReference type="GO" id="GO:0000724">
    <property type="term" value="P:double-strand break repair via homologous recombination"/>
    <property type="evidence" value="ECO:0007669"/>
    <property type="project" value="TreeGrafter"/>
</dbReference>
<keyword evidence="3" id="KW-0233">DNA recombination</keyword>
<dbReference type="InterPro" id="IPR042525">
    <property type="entry name" value="Rad52_Rad59_Rad22_sf"/>
</dbReference>
<evidence type="ECO:0000256" key="3">
    <source>
        <dbReference type="ARBA" id="ARBA00023172"/>
    </source>
</evidence>
<dbReference type="InterPro" id="IPR007232">
    <property type="entry name" value="Rad52_Rad59_Rad22"/>
</dbReference>
<dbReference type="PANTHER" id="PTHR12132:SF2">
    <property type="entry name" value="DNA REPAIR PROTEIN RAD59"/>
    <property type="match status" value="1"/>
</dbReference>
<comment type="similarity">
    <text evidence="1">Belongs to the RAD52 family.</text>
</comment>
<dbReference type="Pfam" id="PF04098">
    <property type="entry name" value="Rad52_Rad22"/>
    <property type="match status" value="1"/>
</dbReference>
<keyword evidence="6" id="KW-1185">Reference proteome</keyword>
<evidence type="ECO:0000256" key="1">
    <source>
        <dbReference type="ARBA" id="ARBA00006638"/>
    </source>
</evidence>
<dbReference type="InterPro" id="IPR041247">
    <property type="entry name" value="Rad52_fam"/>
</dbReference>
<dbReference type="AlphaFoldDB" id="A0A0C7N1L0"/>
<proteinExistence type="inferred from homology"/>
<dbReference type="RefSeq" id="XP_022626671.1">
    <property type="nucleotide sequence ID" value="XM_022774589.1"/>
</dbReference>
<dbReference type="Gene3D" id="3.30.390.80">
    <property type="entry name" value="DNA repair protein Rad52/59/22"/>
    <property type="match status" value="1"/>
</dbReference>
<sequence>MSAYLTNLSYDGAIFEMGPGLKEVCLDDLQITEQWTDRPASAWAVQRIGVLLSKIESYTGKIYHRNRYGKHSLAKLIPAHVLIQYANEALGFDGWSLEVLEIHAENCRSVPSKDPSSESLNERYEVLSEAKVRLKLKDGTNTESSGVGSTTAATKGDSFSKSKKLAINDAFKKCFLRLESIILEHERRVSTNYYVDGLYGSNSKKY</sequence>
<accession>A0A0C7N1L0</accession>
<dbReference type="Proteomes" id="UP000054304">
    <property type="component" value="Unassembled WGS sequence"/>
</dbReference>
<dbReference type="GO" id="GO:0006277">
    <property type="term" value="P:DNA amplification"/>
    <property type="evidence" value="ECO:0007669"/>
    <property type="project" value="EnsemblFungi"/>
</dbReference>
<keyword evidence="4" id="KW-0234">DNA repair</keyword>
<dbReference type="GO" id="GO:0005759">
    <property type="term" value="C:mitochondrial matrix"/>
    <property type="evidence" value="ECO:0007669"/>
    <property type="project" value="EnsemblFungi"/>
</dbReference>
<evidence type="ECO:0000256" key="4">
    <source>
        <dbReference type="ARBA" id="ARBA00023204"/>
    </source>
</evidence>
<dbReference type="GO" id="GO:0000722">
    <property type="term" value="P:telomere maintenance via recombination"/>
    <property type="evidence" value="ECO:0007669"/>
    <property type="project" value="EnsemblFungi"/>
</dbReference>
<dbReference type="GO" id="GO:0005634">
    <property type="term" value="C:nucleus"/>
    <property type="evidence" value="ECO:0007669"/>
    <property type="project" value="EnsemblFungi"/>
</dbReference>
<organism evidence="5 6">
    <name type="scientific">Lachancea lanzarotensis</name>
    <dbReference type="NCBI Taxonomy" id="1245769"/>
    <lineage>
        <taxon>Eukaryota</taxon>
        <taxon>Fungi</taxon>
        <taxon>Dikarya</taxon>
        <taxon>Ascomycota</taxon>
        <taxon>Saccharomycotina</taxon>
        <taxon>Saccharomycetes</taxon>
        <taxon>Saccharomycetales</taxon>
        <taxon>Saccharomycetaceae</taxon>
        <taxon>Lachancea</taxon>
    </lineage>
</organism>
<dbReference type="HOGENOM" id="CLU_091426_0_0_1"/>
<gene>
    <name evidence="5" type="ORF">LALA0_S01e10638g</name>
</gene>
<dbReference type="OrthoDB" id="206565at2759"/>
<evidence type="ECO:0000256" key="2">
    <source>
        <dbReference type="ARBA" id="ARBA00022763"/>
    </source>
</evidence>
<evidence type="ECO:0000313" key="6">
    <source>
        <dbReference type="Proteomes" id="UP000054304"/>
    </source>
</evidence>
<name>A0A0C7N1L0_9SACH</name>
<reference evidence="5 6" key="1">
    <citation type="submission" date="2014-12" db="EMBL/GenBank/DDBJ databases">
        <authorList>
            <person name="Neuveglise Cecile"/>
        </authorList>
    </citation>
    <scope>NUCLEOTIDE SEQUENCE [LARGE SCALE GENOMIC DNA]</scope>
    <source>
        <strain evidence="5 6">CBS 12615</strain>
    </source>
</reference>
<dbReference type="GO" id="GO:2000278">
    <property type="term" value="P:regulation of DNA biosynthetic process"/>
    <property type="evidence" value="ECO:0007669"/>
    <property type="project" value="EnsemblFungi"/>
</dbReference>
<dbReference type="SUPFAM" id="SSF54768">
    <property type="entry name" value="dsRNA-binding domain-like"/>
    <property type="match status" value="1"/>
</dbReference>
<dbReference type="GO" id="GO:0043504">
    <property type="term" value="P:mitochondrial DNA repair"/>
    <property type="evidence" value="ECO:0007669"/>
    <property type="project" value="EnsemblFungi"/>
</dbReference>
<keyword evidence="2" id="KW-0227">DNA damage</keyword>
<evidence type="ECO:0000313" key="5">
    <source>
        <dbReference type="EMBL" id="CEP60427.1"/>
    </source>
</evidence>
<dbReference type="PANTHER" id="PTHR12132">
    <property type="entry name" value="DNA REPAIR AND RECOMBINATION PROTEIN RAD52, RAD59"/>
    <property type="match status" value="1"/>
</dbReference>